<feature type="transmembrane region" description="Helical" evidence="6">
    <location>
        <begin position="142"/>
        <end position="164"/>
    </location>
</feature>
<dbReference type="InterPro" id="IPR020946">
    <property type="entry name" value="Flavin_mOase-like"/>
</dbReference>
<protein>
    <recommendedName>
        <fullName evidence="9">Flavin-containing monooxygenase</fullName>
    </recommendedName>
</protein>
<evidence type="ECO:0000256" key="5">
    <source>
        <dbReference type="ARBA" id="ARBA00023002"/>
    </source>
</evidence>
<comment type="caution">
    <text evidence="7">The sequence shown here is derived from an EMBL/GenBank/DDBJ whole genome shotgun (WGS) entry which is preliminary data.</text>
</comment>
<evidence type="ECO:0000256" key="3">
    <source>
        <dbReference type="ARBA" id="ARBA00022827"/>
    </source>
</evidence>
<dbReference type="OrthoDB" id="66881at2759"/>
<comment type="similarity">
    <text evidence="1">Belongs to the FMO family.</text>
</comment>
<dbReference type="InterPro" id="IPR050346">
    <property type="entry name" value="FMO-like"/>
</dbReference>
<keyword evidence="2" id="KW-0285">Flavoprotein</keyword>
<dbReference type="AlphaFoldDB" id="A0A8J2SJV3"/>
<proteinExistence type="inferred from homology"/>
<accession>A0A8J2SJV3</accession>
<dbReference type="Gene3D" id="3.50.50.60">
    <property type="entry name" value="FAD/NAD(P)-binding domain"/>
    <property type="match status" value="2"/>
</dbReference>
<keyword evidence="8" id="KW-1185">Reference proteome</keyword>
<sequence>MAARGRGALRASLKWPRTRPARAWAASEGAGGRQLRWPLRSSSSCGFYEPERVEFFAKCLPLVLQLSYSSVGWYQGCQGLEPFLGHNFALLAGLPPRAGTRIIMQEDDPTPSEPHRWRIHVAAVAVLYLICTWAAWHTAIAWGGHTITYTTMIICGAGCLAAAGEALPQAKWPQRAAAALALAPTLPVIVLPIGGLLLLQCVAAAAPLLAVSFVCDYYLKWPWRATATTLYVIALVANVARGPADVERHEAKTIQVPRRPPINDGGDSTDLPDEINTKPTVCVIGGGMAGVVAAKELLQRGCAVTLLEKGPELGGVWREAWGGTRSTSSLLNTSFSDFSLPAFVETVRSDRGAYPRHFSRDEYRCYLRAYAERFGVLECVICDAEVVTVRKAGDGYEVGWLEGPRDVAQLTTRETFTHVVVATGLAHAKKPFDAPGLHTFKGRVVTHYEGNQSFENERVVVVGAGETASDVAADVSRTARVVHVVMRSPTFWLARHAPFFPPDYLEMRLLFMLPRLVRLVVFALPLTTTWLLGYLTGIDPPGADTFSLKFLELHLKSLFFHPLVRSPLAALSMGKRIQVTKAASHAACDNCRVWPQDLRGFMENGVRIGQHEVPCDSVVVATGFEPCYNFLPDAFKTHAVHERYLFTFHPELENVAFVGSVRGGIGSIPAGAEMQARWAALVFTGERRLPSKSAMEAWIRSHHERGLAKFPTEVTMVFANYLARHHVGCEPDLRAVFLRSPRRWLRVVASTMAPAQFRFRGPGASPVVASDEFDRHGEVDASPGTYLQVALALLAAPLWSLYRFVPAPEALRPALDVYY</sequence>
<feature type="transmembrane region" description="Helical" evidence="6">
    <location>
        <begin position="176"/>
        <end position="209"/>
    </location>
</feature>
<evidence type="ECO:0000313" key="7">
    <source>
        <dbReference type="EMBL" id="CAH0368282.1"/>
    </source>
</evidence>
<keyword evidence="3" id="KW-0274">FAD</keyword>
<evidence type="ECO:0000313" key="8">
    <source>
        <dbReference type="Proteomes" id="UP000789595"/>
    </source>
</evidence>
<feature type="transmembrane region" description="Helical" evidence="6">
    <location>
        <begin position="516"/>
        <end position="535"/>
    </location>
</feature>
<dbReference type="SUPFAM" id="SSF51905">
    <property type="entry name" value="FAD/NAD(P)-binding domain"/>
    <property type="match status" value="1"/>
</dbReference>
<evidence type="ECO:0000256" key="1">
    <source>
        <dbReference type="ARBA" id="ARBA00009183"/>
    </source>
</evidence>
<reference evidence="7" key="1">
    <citation type="submission" date="2021-11" db="EMBL/GenBank/DDBJ databases">
        <authorList>
            <consortium name="Genoscope - CEA"/>
            <person name="William W."/>
        </authorList>
    </citation>
    <scope>NUCLEOTIDE SEQUENCE</scope>
</reference>
<evidence type="ECO:0000256" key="2">
    <source>
        <dbReference type="ARBA" id="ARBA00022630"/>
    </source>
</evidence>
<dbReference type="GO" id="GO:0050661">
    <property type="term" value="F:NADP binding"/>
    <property type="evidence" value="ECO:0007669"/>
    <property type="project" value="InterPro"/>
</dbReference>
<keyword evidence="5" id="KW-0560">Oxidoreductase</keyword>
<evidence type="ECO:0008006" key="9">
    <source>
        <dbReference type="Google" id="ProtNLM"/>
    </source>
</evidence>
<dbReference type="GO" id="GO:0050660">
    <property type="term" value="F:flavin adenine dinucleotide binding"/>
    <property type="evidence" value="ECO:0007669"/>
    <property type="project" value="InterPro"/>
</dbReference>
<evidence type="ECO:0000256" key="6">
    <source>
        <dbReference type="SAM" id="Phobius"/>
    </source>
</evidence>
<gene>
    <name evidence="7" type="ORF">PECAL_2P13410</name>
</gene>
<dbReference type="GO" id="GO:0004499">
    <property type="term" value="F:N,N-dimethylaniline monooxygenase activity"/>
    <property type="evidence" value="ECO:0007669"/>
    <property type="project" value="InterPro"/>
</dbReference>
<dbReference type="PANTHER" id="PTHR23023">
    <property type="entry name" value="DIMETHYLANILINE MONOOXYGENASE"/>
    <property type="match status" value="1"/>
</dbReference>
<evidence type="ECO:0000256" key="4">
    <source>
        <dbReference type="ARBA" id="ARBA00022857"/>
    </source>
</evidence>
<dbReference type="Pfam" id="PF00743">
    <property type="entry name" value="FMO-like"/>
    <property type="match status" value="2"/>
</dbReference>
<dbReference type="PRINTS" id="PR00370">
    <property type="entry name" value="FMOXYGENASE"/>
</dbReference>
<keyword evidence="6" id="KW-0472">Membrane</keyword>
<dbReference type="InterPro" id="IPR000960">
    <property type="entry name" value="Flavin_mOase"/>
</dbReference>
<keyword evidence="6" id="KW-1133">Transmembrane helix</keyword>
<dbReference type="Proteomes" id="UP000789595">
    <property type="component" value="Unassembled WGS sequence"/>
</dbReference>
<dbReference type="EMBL" id="CAKKNE010000002">
    <property type="protein sequence ID" value="CAH0368282.1"/>
    <property type="molecule type" value="Genomic_DNA"/>
</dbReference>
<dbReference type="InterPro" id="IPR036188">
    <property type="entry name" value="FAD/NAD-bd_sf"/>
</dbReference>
<feature type="transmembrane region" description="Helical" evidence="6">
    <location>
        <begin position="221"/>
        <end position="240"/>
    </location>
</feature>
<keyword evidence="4" id="KW-0521">NADP</keyword>
<keyword evidence="6" id="KW-0812">Transmembrane</keyword>
<organism evidence="7 8">
    <name type="scientific">Pelagomonas calceolata</name>
    <dbReference type="NCBI Taxonomy" id="35677"/>
    <lineage>
        <taxon>Eukaryota</taxon>
        <taxon>Sar</taxon>
        <taxon>Stramenopiles</taxon>
        <taxon>Ochrophyta</taxon>
        <taxon>Pelagophyceae</taxon>
        <taxon>Pelagomonadales</taxon>
        <taxon>Pelagomonadaceae</taxon>
        <taxon>Pelagomonas</taxon>
    </lineage>
</organism>
<feature type="transmembrane region" description="Helical" evidence="6">
    <location>
        <begin position="119"/>
        <end position="136"/>
    </location>
</feature>
<name>A0A8J2SJV3_9STRA</name>